<dbReference type="InterPro" id="IPR036388">
    <property type="entry name" value="WH-like_DNA-bd_sf"/>
</dbReference>
<evidence type="ECO:0000313" key="7">
    <source>
        <dbReference type="EMBL" id="THF62241.1"/>
    </source>
</evidence>
<dbReference type="OrthoDB" id="8960173at2"/>
<proteinExistence type="predicted"/>
<comment type="caution">
    <text evidence="7">The sequence shown here is derived from an EMBL/GenBank/DDBJ whole genome shotgun (WGS) entry which is preliminary data.</text>
</comment>
<evidence type="ECO:0000256" key="3">
    <source>
        <dbReference type="ARBA" id="ARBA00023152"/>
    </source>
</evidence>
<evidence type="ECO:0000259" key="6">
    <source>
        <dbReference type="PROSITE" id="PS51464"/>
    </source>
</evidence>
<evidence type="ECO:0000256" key="1">
    <source>
        <dbReference type="ARBA" id="ARBA00023015"/>
    </source>
</evidence>
<sequence length="286" mass="31302">MTPKPAKRFRPIDERIEALTEPLPDSERKLAELLAAQPALLATHSATELAQIAASSKAAVTRFIQRLGYESFAAARREAREAQRWGAPAFQAAPDLPAATEEAFGEHLRRDLQNLALTFERLAAGVVEPAVATLARARRIGVVGYRNSHALAQYFARQLVLLKDQVVLLPQPGQTVGEDLAGFGPDDMLVILAFRRRVPIVAEIARHARKAGIPVLVLNDAATPPKEVDATWRIACETRGSAQFDSYAAAMSVLNLLVSALARLPEIQAGNRLREAERLHEVFEEL</sequence>
<keyword evidence="8" id="KW-1185">Reference proteome</keyword>
<dbReference type="GO" id="GO:0006096">
    <property type="term" value="P:glycolytic process"/>
    <property type="evidence" value="ECO:0007669"/>
    <property type="project" value="UniProtKB-KW"/>
</dbReference>
<accession>A0A4S4AR45</accession>
<keyword evidence="3" id="KW-0324">Glycolysis</keyword>
<dbReference type="Proteomes" id="UP000307956">
    <property type="component" value="Unassembled WGS sequence"/>
</dbReference>
<keyword evidence="1" id="KW-0805">Transcription regulation</keyword>
<evidence type="ECO:0000256" key="2">
    <source>
        <dbReference type="ARBA" id="ARBA00023125"/>
    </source>
</evidence>
<protein>
    <submittedName>
        <fullName evidence="7">MurR/RpiR family transcriptional regulator</fullName>
    </submittedName>
</protein>
<keyword evidence="4" id="KW-0804">Transcription</keyword>
<dbReference type="EMBL" id="SSOD01000005">
    <property type="protein sequence ID" value="THF62241.1"/>
    <property type="molecule type" value="Genomic_DNA"/>
</dbReference>
<dbReference type="InterPro" id="IPR046348">
    <property type="entry name" value="SIS_dom_sf"/>
</dbReference>
<dbReference type="InterPro" id="IPR000281">
    <property type="entry name" value="HTH_RpiR"/>
</dbReference>
<dbReference type="Gene3D" id="3.40.50.10490">
    <property type="entry name" value="Glucose-6-phosphate isomerase like protein, domain 1"/>
    <property type="match status" value="1"/>
</dbReference>
<feature type="domain" description="SIS" evidence="6">
    <location>
        <begin position="130"/>
        <end position="267"/>
    </location>
</feature>
<keyword evidence="2" id="KW-0238">DNA-binding</keyword>
<reference evidence="7 8" key="1">
    <citation type="submission" date="2019-04" db="EMBL/GenBank/DDBJ databases">
        <title>Azoarcus rhizosphaerae sp. nov. isolated from rhizosphere of Ficus religiosa.</title>
        <authorList>
            <person name="Lin S.-Y."/>
            <person name="Hameed A."/>
            <person name="Hsu Y.-H."/>
            <person name="Young C.-C."/>
        </authorList>
    </citation>
    <scope>NUCLEOTIDE SEQUENCE [LARGE SCALE GENOMIC DNA]</scope>
    <source>
        <strain evidence="7 8">CC-YHH848</strain>
    </source>
</reference>
<dbReference type="RefSeq" id="WP_136384604.1">
    <property type="nucleotide sequence ID" value="NZ_SSOD01000005.1"/>
</dbReference>
<dbReference type="PROSITE" id="PS51071">
    <property type="entry name" value="HTH_RPIR"/>
    <property type="match status" value="1"/>
</dbReference>
<gene>
    <name evidence="7" type="ORF">E6O51_08815</name>
</gene>
<organism evidence="7 8">
    <name type="scientific">Pseudothauera rhizosphaerae</name>
    <dbReference type="NCBI Taxonomy" id="2565932"/>
    <lineage>
        <taxon>Bacteria</taxon>
        <taxon>Pseudomonadati</taxon>
        <taxon>Pseudomonadota</taxon>
        <taxon>Betaproteobacteria</taxon>
        <taxon>Rhodocyclales</taxon>
        <taxon>Zoogloeaceae</taxon>
        <taxon>Pseudothauera</taxon>
    </lineage>
</organism>
<dbReference type="InterPro" id="IPR047640">
    <property type="entry name" value="RpiR-like"/>
</dbReference>
<dbReference type="PROSITE" id="PS51464">
    <property type="entry name" value="SIS"/>
    <property type="match status" value="1"/>
</dbReference>
<dbReference type="Pfam" id="PF01380">
    <property type="entry name" value="SIS"/>
    <property type="match status" value="1"/>
</dbReference>
<dbReference type="InterPro" id="IPR035472">
    <property type="entry name" value="RpiR-like_SIS"/>
</dbReference>
<dbReference type="InterPro" id="IPR009057">
    <property type="entry name" value="Homeodomain-like_sf"/>
</dbReference>
<dbReference type="GO" id="GO:0003677">
    <property type="term" value="F:DNA binding"/>
    <property type="evidence" value="ECO:0007669"/>
    <property type="project" value="UniProtKB-KW"/>
</dbReference>
<evidence type="ECO:0000259" key="5">
    <source>
        <dbReference type="PROSITE" id="PS51071"/>
    </source>
</evidence>
<evidence type="ECO:0000256" key="4">
    <source>
        <dbReference type="ARBA" id="ARBA00023163"/>
    </source>
</evidence>
<evidence type="ECO:0000313" key="8">
    <source>
        <dbReference type="Proteomes" id="UP000307956"/>
    </source>
</evidence>
<dbReference type="GO" id="GO:0003700">
    <property type="term" value="F:DNA-binding transcription factor activity"/>
    <property type="evidence" value="ECO:0007669"/>
    <property type="project" value="InterPro"/>
</dbReference>
<dbReference type="AlphaFoldDB" id="A0A4S4AR45"/>
<dbReference type="GO" id="GO:0097367">
    <property type="term" value="F:carbohydrate derivative binding"/>
    <property type="evidence" value="ECO:0007669"/>
    <property type="project" value="InterPro"/>
</dbReference>
<dbReference type="InterPro" id="IPR001347">
    <property type="entry name" value="SIS_dom"/>
</dbReference>
<dbReference type="SUPFAM" id="SSF46689">
    <property type="entry name" value="Homeodomain-like"/>
    <property type="match status" value="1"/>
</dbReference>
<dbReference type="PANTHER" id="PTHR30514">
    <property type="entry name" value="GLUCOKINASE"/>
    <property type="match status" value="1"/>
</dbReference>
<dbReference type="Pfam" id="PF01418">
    <property type="entry name" value="HTH_6"/>
    <property type="match status" value="1"/>
</dbReference>
<dbReference type="SUPFAM" id="SSF53697">
    <property type="entry name" value="SIS domain"/>
    <property type="match status" value="1"/>
</dbReference>
<dbReference type="Gene3D" id="1.10.10.10">
    <property type="entry name" value="Winged helix-like DNA-binding domain superfamily/Winged helix DNA-binding domain"/>
    <property type="match status" value="1"/>
</dbReference>
<feature type="domain" description="HTH rpiR-type" evidence="5">
    <location>
        <begin position="10"/>
        <end position="86"/>
    </location>
</feature>
<dbReference type="CDD" id="cd05013">
    <property type="entry name" value="SIS_RpiR"/>
    <property type="match status" value="1"/>
</dbReference>
<name>A0A4S4AR45_9RHOO</name>
<dbReference type="PANTHER" id="PTHR30514:SF18">
    <property type="entry name" value="RPIR-FAMILY TRANSCRIPTIONAL REGULATOR"/>
    <property type="match status" value="1"/>
</dbReference>